<dbReference type="SUPFAM" id="SSF103473">
    <property type="entry name" value="MFS general substrate transporter"/>
    <property type="match status" value="1"/>
</dbReference>
<dbReference type="InterPro" id="IPR050171">
    <property type="entry name" value="MFS_Transporters"/>
</dbReference>
<feature type="transmembrane region" description="Helical" evidence="7">
    <location>
        <begin position="216"/>
        <end position="242"/>
    </location>
</feature>
<dbReference type="EMBL" id="JBEZNA010000097">
    <property type="protein sequence ID" value="MEU9581029.1"/>
    <property type="molecule type" value="Genomic_DNA"/>
</dbReference>
<keyword evidence="2" id="KW-0813">Transport</keyword>
<dbReference type="PROSITE" id="PS50850">
    <property type="entry name" value="MFS"/>
    <property type="match status" value="1"/>
</dbReference>
<keyword evidence="5 7" id="KW-1133">Transmembrane helix</keyword>
<feature type="transmembrane region" description="Helical" evidence="7">
    <location>
        <begin position="44"/>
        <end position="67"/>
    </location>
</feature>
<accession>A0ABV3EXT5</accession>
<evidence type="ECO:0000256" key="4">
    <source>
        <dbReference type="ARBA" id="ARBA00022692"/>
    </source>
</evidence>
<dbReference type="InterPro" id="IPR020846">
    <property type="entry name" value="MFS_dom"/>
</dbReference>
<keyword evidence="6 7" id="KW-0472">Membrane</keyword>
<organism evidence="9 10">
    <name type="scientific">Streptomyces chilikensis</name>
    <dbReference type="NCBI Taxonomy" id="1194079"/>
    <lineage>
        <taxon>Bacteria</taxon>
        <taxon>Bacillati</taxon>
        <taxon>Actinomycetota</taxon>
        <taxon>Actinomycetes</taxon>
        <taxon>Kitasatosporales</taxon>
        <taxon>Streptomycetaceae</taxon>
        <taxon>Streptomyces</taxon>
    </lineage>
</organism>
<sequence>MGGDGERGRVAGERRLTASAVVNGVGSGMYIPFSLVFFHHVTGLSYAVVGAVLTVAGLGGMALLPFIGTAVDRYGARRMLMAFHAVRLTGFLAYPAVDSLGAFAGVALLTVTADRAYVGVQAVLVGEVARGADRDRLQATLRAVGNAGLGAGTLLASLAVGLAGPGGYTYTAWANAASYAVAALLLRAVRPVREAAAGAAADGGTGYPVVLRDRPFLVLTGANFFNALSYAALSVLFPLFVVDLGGPGALTGAAFAVNTALCAAAGTYVGHLVRRSGARRTRAAALGSLLFAAGFLAQFALAVARPASAGVLATALVAGVVVYTVGELVHSPAADMLAVSAAPAAVRGRYTAVYQLSWSLAKALAPALFTTLLAVDGRVPWIFLTGTSLVAAGLLVAVERRLPGDAVRIAPAGRRAGADA</sequence>
<proteinExistence type="predicted"/>
<dbReference type="Proteomes" id="UP001551584">
    <property type="component" value="Unassembled WGS sequence"/>
</dbReference>
<reference evidence="9 10" key="1">
    <citation type="submission" date="2024-06" db="EMBL/GenBank/DDBJ databases">
        <title>The Natural Products Discovery Center: Release of the First 8490 Sequenced Strains for Exploring Actinobacteria Biosynthetic Diversity.</title>
        <authorList>
            <person name="Kalkreuter E."/>
            <person name="Kautsar S.A."/>
            <person name="Yang D."/>
            <person name="Bader C.D."/>
            <person name="Teijaro C.N."/>
            <person name="Fluegel L."/>
            <person name="Davis C.M."/>
            <person name="Simpson J.R."/>
            <person name="Lauterbach L."/>
            <person name="Steele A.D."/>
            <person name="Gui C."/>
            <person name="Meng S."/>
            <person name="Li G."/>
            <person name="Viehrig K."/>
            <person name="Ye F."/>
            <person name="Su P."/>
            <person name="Kiefer A.F."/>
            <person name="Nichols A."/>
            <person name="Cepeda A.J."/>
            <person name="Yan W."/>
            <person name="Fan B."/>
            <person name="Jiang Y."/>
            <person name="Adhikari A."/>
            <person name="Zheng C.-J."/>
            <person name="Schuster L."/>
            <person name="Cowan T.M."/>
            <person name="Smanski M.J."/>
            <person name="Chevrette M.G."/>
            <person name="De Carvalho L.P.S."/>
            <person name="Shen B."/>
        </authorList>
    </citation>
    <scope>NUCLEOTIDE SEQUENCE [LARGE SCALE GENOMIC DNA]</scope>
    <source>
        <strain evidence="9 10">NPDC048117</strain>
    </source>
</reference>
<comment type="caution">
    <text evidence="9">The sequence shown here is derived from an EMBL/GenBank/DDBJ whole genome shotgun (WGS) entry which is preliminary data.</text>
</comment>
<evidence type="ECO:0000256" key="2">
    <source>
        <dbReference type="ARBA" id="ARBA00022448"/>
    </source>
</evidence>
<keyword evidence="3" id="KW-1003">Cell membrane</keyword>
<feature type="transmembrane region" description="Helical" evidence="7">
    <location>
        <begin position="144"/>
        <end position="164"/>
    </location>
</feature>
<keyword evidence="4 7" id="KW-0812">Transmembrane</keyword>
<evidence type="ECO:0000256" key="5">
    <source>
        <dbReference type="ARBA" id="ARBA00022989"/>
    </source>
</evidence>
<feature type="transmembrane region" description="Helical" evidence="7">
    <location>
        <begin position="16"/>
        <end position="38"/>
    </location>
</feature>
<feature type="transmembrane region" description="Helical" evidence="7">
    <location>
        <begin position="356"/>
        <end position="375"/>
    </location>
</feature>
<gene>
    <name evidence="9" type="ORF">AB0D95_27810</name>
</gene>
<feature type="domain" description="Major facilitator superfamily (MFS) profile" evidence="8">
    <location>
        <begin position="215"/>
        <end position="420"/>
    </location>
</feature>
<feature type="transmembrane region" description="Helical" evidence="7">
    <location>
        <begin position="283"/>
        <end position="301"/>
    </location>
</feature>
<comment type="subcellular location">
    <subcellularLocation>
        <location evidence="1">Cell membrane</location>
        <topology evidence="1">Multi-pass membrane protein</topology>
    </subcellularLocation>
</comment>
<evidence type="ECO:0000256" key="1">
    <source>
        <dbReference type="ARBA" id="ARBA00004651"/>
    </source>
</evidence>
<protein>
    <submittedName>
        <fullName evidence="9">MFS transporter</fullName>
    </submittedName>
</protein>
<dbReference type="PANTHER" id="PTHR23517">
    <property type="entry name" value="RESISTANCE PROTEIN MDTM, PUTATIVE-RELATED-RELATED"/>
    <property type="match status" value="1"/>
</dbReference>
<dbReference type="RefSeq" id="WP_359277283.1">
    <property type="nucleotide sequence ID" value="NZ_JBEZNA010000097.1"/>
</dbReference>
<evidence type="ECO:0000259" key="8">
    <source>
        <dbReference type="PROSITE" id="PS50850"/>
    </source>
</evidence>
<evidence type="ECO:0000313" key="10">
    <source>
        <dbReference type="Proteomes" id="UP001551584"/>
    </source>
</evidence>
<dbReference type="Gene3D" id="1.20.1250.20">
    <property type="entry name" value="MFS general substrate transporter like domains"/>
    <property type="match status" value="1"/>
</dbReference>
<evidence type="ECO:0000256" key="6">
    <source>
        <dbReference type="ARBA" id="ARBA00023136"/>
    </source>
</evidence>
<feature type="transmembrane region" description="Helical" evidence="7">
    <location>
        <begin position="248"/>
        <end position="271"/>
    </location>
</feature>
<keyword evidence="10" id="KW-1185">Reference proteome</keyword>
<dbReference type="InterPro" id="IPR011701">
    <property type="entry name" value="MFS"/>
</dbReference>
<name>A0ABV3EXT5_9ACTN</name>
<dbReference type="PANTHER" id="PTHR23517:SF2">
    <property type="entry name" value="MULTIDRUG RESISTANCE PROTEIN MDTH"/>
    <property type="match status" value="1"/>
</dbReference>
<dbReference type="Pfam" id="PF07690">
    <property type="entry name" value="MFS_1"/>
    <property type="match status" value="1"/>
</dbReference>
<evidence type="ECO:0000256" key="7">
    <source>
        <dbReference type="SAM" id="Phobius"/>
    </source>
</evidence>
<evidence type="ECO:0000313" key="9">
    <source>
        <dbReference type="EMBL" id="MEU9581029.1"/>
    </source>
</evidence>
<evidence type="ECO:0000256" key="3">
    <source>
        <dbReference type="ARBA" id="ARBA00022475"/>
    </source>
</evidence>
<feature type="transmembrane region" description="Helical" evidence="7">
    <location>
        <begin position="381"/>
        <end position="398"/>
    </location>
</feature>
<dbReference type="InterPro" id="IPR036259">
    <property type="entry name" value="MFS_trans_sf"/>
</dbReference>
<feature type="transmembrane region" description="Helical" evidence="7">
    <location>
        <begin position="307"/>
        <end position="326"/>
    </location>
</feature>